<keyword evidence="14" id="KW-0969">Cilium</keyword>
<evidence type="ECO:0000256" key="8">
    <source>
        <dbReference type="ARBA" id="ARBA00023136"/>
    </source>
</evidence>
<dbReference type="Proteomes" id="UP000281343">
    <property type="component" value="Unassembled WGS sequence"/>
</dbReference>
<evidence type="ECO:0000259" key="12">
    <source>
        <dbReference type="Pfam" id="PF14841"/>
    </source>
</evidence>
<sequence>MTQDAEILDDAVPDAANSHAAVQPLTSGQKAAVIVRLLLSEEVPLALDRLTPSQQERLARYMATLSHVNRATLARVVQDFTTALDSLALTFPGGLPDALTLLEPHLSAPAREGLMAEAKANVPANPWTRLAELDDEELGALIASESAEVCAILLSKLSVARAAAVLGKMPEDRAEVIAHAVSLTSTVSPDVVERIGMTLLGQMTDKPKAAFNVSAVDRVGAILNAASGSIREAILDGLDKRNADFAQEVRRAIFTFEHIPKRIKPTDVPKILRIVDPEKMIVALSSGLVEAPIATEFLFENMSKRMAEQMREEAEARGTPRLHEGEAAMAEVVTAIRELTDAGEILLIPQEEEEEV</sequence>
<evidence type="ECO:0000256" key="3">
    <source>
        <dbReference type="ARBA" id="ARBA00010299"/>
    </source>
</evidence>
<dbReference type="PANTHER" id="PTHR30534">
    <property type="entry name" value="FLAGELLAR MOTOR SWITCH PROTEIN FLIG"/>
    <property type="match status" value="1"/>
</dbReference>
<gene>
    <name evidence="14" type="ORF">D9R08_06325</name>
</gene>
<accession>A0A3L9YKA1</accession>
<feature type="domain" description="Flagellar motor switch protein FliG C-terminal" evidence="11">
    <location>
        <begin position="237"/>
        <end position="347"/>
    </location>
</feature>
<protein>
    <recommendedName>
        <fullName evidence="4">Flagellar motor switch protein FliG</fullName>
    </recommendedName>
</protein>
<evidence type="ECO:0000256" key="7">
    <source>
        <dbReference type="ARBA" id="ARBA00022779"/>
    </source>
</evidence>
<dbReference type="EMBL" id="RCNT01000002">
    <property type="protein sequence ID" value="RMA43230.1"/>
    <property type="molecule type" value="Genomic_DNA"/>
</dbReference>
<dbReference type="OrthoDB" id="7616820at2"/>
<evidence type="ECO:0000256" key="6">
    <source>
        <dbReference type="ARBA" id="ARBA00022500"/>
    </source>
</evidence>
<keyword evidence="5" id="KW-1003">Cell membrane</keyword>
<dbReference type="Gene3D" id="1.10.220.30">
    <property type="match status" value="3"/>
</dbReference>
<dbReference type="AlphaFoldDB" id="A0A3L9YKA1"/>
<comment type="function">
    <text evidence="10">FliG is one of three proteins (FliG, FliN, FliM) that forms the rotor-mounted switch complex (C ring), located at the base of the basal body. This complex interacts with the CheY and CheZ chemotaxis proteins, in addition to contacting components of the motor that determine the direction of flagellar rotation.</text>
</comment>
<dbReference type="RefSeq" id="WP_121897164.1">
    <property type="nucleotide sequence ID" value="NZ_RCNT01000002.1"/>
</dbReference>
<dbReference type="PANTHER" id="PTHR30534:SF0">
    <property type="entry name" value="FLAGELLAR MOTOR SWITCH PROTEIN FLIG"/>
    <property type="match status" value="1"/>
</dbReference>
<feature type="domain" description="Flagellar motor switch protein FliG middle" evidence="12">
    <location>
        <begin position="137"/>
        <end position="205"/>
    </location>
</feature>
<dbReference type="GO" id="GO:0009425">
    <property type="term" value="C:bacterial-type flagellum basal body"/>
    <property type="evidence" value="ECO:0007669"/>
    <property type="project" value="UniProtKB-SubCell"/>
</dbReference>
<keyword evidence="6" id="KW-0145">Chemotaxis</keyword>
<dbReference type="GO" id="GO:0003774">
    <property type="term" value="F:cytoskeletal motor activity"/>
    <property type="evidence" value="ECO:0007669"/>
    <property type="project" value="InterPro"/>
</dbReference>
<dbReference type="GO" id="GO:0005886">
    <property type="term" value="C:plasma membrane"/>
    <property type="evidence" value="ECO:0007669"/>
    <property type="project" value="UniProtKB-SubCell"/>
</dbReference>
<evidence type="ECO:0000259" key="13">
    <source>
        <dbReference type="Pfam" id="PF14842"/>
    </source>
</evidence>
<name>A0A3L9YKA1_9RHOB</name>
<keyword evidence="15" id="KW-1185">Reference proteome</keyword>
<dbReference type="Pfam" id="PF14841">
    <property type="entry name" value="FliG_M"/>
    <property type="match status" value="1"/>
</dbReference>
<dbReference type="InterPro" id="IPR011002">
    <property type="entry name" value="FliG_a-hlx"/>
</dbReference>
<evidence type="ECO:0000256" key="10">
    <source>
        <dbReference type="ARBA" id="ARBA00025598"/>
    </source>
</evidence>
<feature type="domain" description="Flagellar motor switch protein FliG N-terminal" evidence="13">
    <location>
        <begin position="25"/>
        <end position="127"/>
    </location>
</feature>
<dbReference type="GO" id="GO:0071973">
    <property type="term" value="P:bacterial-type flagellum-dependent cell motility"/>
    <property type="evidence" value="ECO:0007669"/>
    <property type="project" value="InterPro"/>
</dbReference>
<dbReference type="InterPro" id="IPR028263">
    <property type="entry name" value="FliG_N"/>
</dbReference>
<dbReference type="InterPro" id="IPR023087">
    <property type="entry name" value="Flg_Motor_Flig_C"/>
</dbReference>
<reference evidence="14 15" key="1">
    <citation type="submission" date="2018-10" db="EMBL/GenBank/DDBJ databases">
        <authorList>
            <person name="Jung H.S."/>
            <person name="Jeon C.O."/>
        </authorList>
    </citation>
    <scope>NUCLEOTIDE SEQUENCE [LARGE SCALE GENOMIC DNA]</scope>
    <source>
        <strain evidence="14 15">MA-7-27</strain>
    </source>
</reference>
<evidence type="ECO:0000313" key="15">
    <source>
        <dbReference type="Proteomes" id="UP000281343"/>
    </source>
</evidence>
<dbReference type="Pfam" id="PF14842">
    <property type="entry name" value="FliG_N"/>
    <property type="match status" value="1"/>
</dbReference>
<dbReference type="Pfam" id="PF01706">
    <property type="entry name" value="FliG_C"/>
    <property type="match status" value="1"/>
</dbReference>
<comment type="caution">
    <text evidence="14">The sequence shown here is derived from an EMBL/GenBank/DDBJ whole genome shotgun (WGS) entry which is preliminary data.</text>
</comment>
<keyword evidence="14" id="KW-0282">Flagellum</keyword>
<keyword evidence="8" id="KW-0472">Membrane</keyword>
<comment type="subcellular location">
    <subcellularLocation>
        <location evidence="1">Bacterial flagellum basal body</location>
    </subcellularLocation>
    <subcellularLocation>
        <location evidence="2">Cell membrane</location>
        <topology evidence="2">Peripheral membrane protein</topology>
        <orientation evidence="2">Cytoplasmic side</orientation>
    </subcellularLocation>
</comment>
<organism evidence="14 15">
    <name type="scientific">Rhodophyticola porphyridii</name>
    <dbReference type="NCBI Taxonomy" id="1852017"/>
    <lineage>
        <taxon>Bacteria</taxon>
        <taxon>Pseudomonadati</taxon>
        <taxon>Pseudomonadota</taxon>
        <taxon>Alphaproteobacteria</taxon>
        <taxon>Rhodobacterales</taxon>
        <taxon>Roseobacteraceae</taxon>
        <taxon>Rhodophyticola</taxon>
    </lineage>
</organism>
<evidence type="ECO:0000256" key="4">
    <source>
        <dbReference type="ARBA" id="ARBA00021870"/>
    </source>
</evidence>
<keyword evidence="7" id="KW-0283">Flagellar rotation</keyword>
<evidence type="ECO:0000259" key="11">
    <source>
        <dbReference type="Pfam" id="PF01706"/>
    </source>
</evidence>
<evidence type="ECO:0000256" key="2">
    <source>
        <dbReference type="ARBA" id="ARBA00004413"/>
    </source>
</evidence>
<dbReference type="PRINTS" id="PR00954">
    <property type="entry name" value="FLGMOTORFLIG"/>
</dbReference>
<dbReference type="InterPro" id="IPR032779">
    <property type="entry name" value="FliG_M"/>
</dbReference>
<evidence type="ECO:0000256" key="9">
    <source>
        <dbReference type="ARBA" id="ARBA00023143"/>
    </source>
</evidence>
<dbReference type="InterPro" id="IPR000090">
    <property type="entry name" value="Flg_Motor_Flig"/>
</dbReference>
<comment type="similarity">
    <text evidence="3">Belongs to the FliG family.</text>
</comment>
<keyword evidence="9" id="KW-0975">Bacterial flagellum</keyword>
<proteinExistence type="inferred from homology"/>
<evidence type="ECO:0000313" key="14">
    <source>
        <dbReference type="EMBL" id="RMA43230.1"/>
    </source>
</evidence>
<evidence type="ECO:0000256" key="5">
    <source>
        <dbReference type="ARBA" id="ARBA00022475"/>
    </source>
</evidence>
<dbReference type="GO" id="GO:0006935">
    <property type="term" value="P:chemotaxis"/>
    <property type="evidence" value="ECO:0007669"/>
    <property type="project" value="UniProtKB-KW"/>
</dbReference>
<dbReference type="SUPFAM" id="SSF48029">
    <property type="entry name" value="FliG"/>
    <property type="match status" value="2"/>
</dbReference>
<evidence type="ECO:0000256" key="1">
    <source>
        <dbReference type="ARBA" id="ARBA00004117"/>
    </source>
</evidence>
<keyword evidence="14" id="KW-0966">Cell projection</keyword>